<evidence type="ECO:0008006" key="4">
    <source>
        <dbReference type="Google" id="ProtNLM"/>
    </source>
</evidence>
<dbReference type="STRING" id="380358.XALC_2314"/>
<proteinExistence type="predicted"/>
<evidence type="ECO:0000313" key="2">
    <source>
        <dbReference type="EMBL" id="CBA16795.1"/>
    </source>
</evidence>
<keyword evidence="3" id="KW-1185">Reference proteome</keyword>
<organism evidence="2 3">
    <name type="scientific">Xanthomonas albilineans (strain GPE PC73 / CFBP 7063)</name>
    <dbReference type="NCBI Taxonomy" id="380358"/>
    <lineage>
        <taxon>Bacteria</taxon>
        <taxon>Pseudomonadati</taxon>
        <taxon>Pseudomonadota</taxon>
        <taxon>Gammaproteobacteria</taxon>
        <taxon>Lysobacterales</taxon>
        <taxon>Lysobacteraceae</taxon>
        <taxon>Xanthomonas</taxon>
    </lineage>
</organism>
<keyword evidence="1" id="KW-0732">Signal</keyword>
<protein>
    <recommendedName>
        <fullName evidence="4">Secreted protein</fullName>
    </recommendedName>
</protein>
<accession>D2UEK2</accession>
<dbReference type="RefSeq" id="WP_012916793.1">
    <property type="nucleotide sequence ID" value="NC_013722.1"/>
</dbReference>
<dbReference type="KEGG" id="xal:XALC_2314"/>
<dbReference type="GeneID" id="57877625"/>
<reference evidence="2 3" key="1">
    <citation type="journal article" date="2009" name="BMC Genomics">
        <title>The complete genome sequence of Xanthomonas albilineans provides new insights into the reductive genome evolution of the xylem-limited Xanthomonadaceae.</title>
        <authorList>
            <person name="Pieretti I."/>
            <person name="Royer M."/>
            <person name="Barbe V."/>
            <person name="Carrere S."/>
            <person name="Koebnik R."/>
            <person name="Cociancich S."/>
            <person name="Couloux A."/>
            <person name="Darrasse A."/>
            <person name="Gouzy J."/>
            <person name="Jacques M.A."/>
            <person name="Lauber E."/>
            <person name="Manceau C."/>
            <person name="Mangenot S."/>
            <person name="Poussier S."/>
            <person name="Segurens B."/>
            <person name="Szurek B."/>
            <person name="Verdier V."/>
            <person name="Arlat M."/>
            <person name="Rott P."/>
        </authorList>
    </citation>
    <scope>NUCLEOTIDE SEQUENCE [LARGE SCALE GENOMIC DNA]</scope>
    <source>
        <strain evidence="3">GPE PC73 / CFBP 7063</strain>
    </source>
</reference>
<dbReference type="Proteomes" id="UP000001890">
    <property type="component" value="Chromosome"/>
</dbReference>
<dbReference type="EMBL" id="FP565176">
    <property type="protein sequence ID" value="CBA16795.1"/>
    <property type="molecule type" value="Genomic_DNA"/>
</dbReference>
<dbReference type="AlphaFoldDB" id="D2UEK2"/>
<name>D2UEK2_XANAP</name>
<feature type="signal peptide" evidence="1">
    <location>
        <begin position="1"/>
        <end position="25"/>
    </location>
</feature>
<sequence>MKMNQFLLRALFAVQLIAVPFVVSANTKSQFVVTTSTYSANSAEKQAIMAWLRQHAERVRGHLIGEFERVGDVTVIYSRDVALDRYVVQSPGDGPPASLPLSGHPGDTFSVSSCSSGVSQTWSYTWTSNSSGGGWKLTNYKYVTKSCDSGSGGA</sequence>
<feature type="chain" id="PRO_5003037086" description="Secreted protein" evidence="1">
    <location>
        <begin position="26"/>
        <end position="154"/>
    </location>
</feature>
<evidence type="ECO:0000313" key="3">
    <source>
        <dbReference type="Proteomes" id="UP000001890"/>
    </source>
</evidence>
<evidence type="ECO:0000256" key="1">
    <source>
        <dbReference type="SAM" id="SignalP"/>
    </source>
</evidence>
<gene>
    <name evidence="2" type="ordered locus">XALc_2314</name>
</gene>